<evidence type="ECO:0000256" key="8">
    <source>
        <dbReference type="ARBA" id="ARBA00022840"/>
    </source>
</evidence>
<dbReference type="GO" id="GO:0005524">
    <property type="term" value="F:ATP binding"/>
    <property type="evidence" value="ECO:0007669"/>
    <property type="project" value="UniProtKB-UniRule"/>
</dbReference>
<evidence type="ECO:0000256" key="1">
    <source>
        <dbReference type="ARBA" id="ARBA00001946"/>
    </source>
</evidence>
<evidence type="ECO:0000256" key="12">
    <source>
        <dbReference type="PROSITE-ProRule" id="PRU00706"/>
    </source>
</evidence>
<dbReference type="Pfam" id="PF00334">
    <property type="entry name" value="NDK"/>
    <property type="match status" value="1"/>
</dbReference>
<feature type="binding site" evidence="11 12">
    <location>
        <position position="125"/>
    </location>
    <ligand>
        <name>ATP</name>
        <dbReference type="ChEBI" id="CHEBI:30616"/>
    </ligand>
</feature>
<reference evidence="15 16" key="1">
    <citation type="submission" date="2019-10" db="EMBL/GenBank/DDBJ databases">
        <title>Prolixibacter strains distinguished by the presence of nitrate reductase genes were adept at nitrate-dependent anaerobic corrosion of metallic iron and carbon steel.</title>
        <authorList>
            <person name="Iino T."/>
            <person name="Shono N."/>
            <person name="Ito K."/>
            <person name="Nakamura R."/>
            <person name="Sueoka K."/>
            <person name="Harayama S."/>
            <person name="Ohkuma M."/>
        </authorList>
    </citation>
    <scope>NUCLEOTIDE SEQUENCE [LARGE SCALE GENOMIC DNA]</scope>
    <source>
        <strain evidence="15 16">JCM 13498</strain>
    </source>
</reference>
<dbReference type="NCBIfam" id="NF001908">
    <property type="entry name" value="PRK00668.1"/>
    <property type="match status" value="1"/>
</dbReference>
<dbReference type="InterPro" id="IPR001564">
    <property type="entry name" value="Nucleoside_diP_kinase"/>
</dbReference>
<comment type="catalytic activity">
    <reaction evidence="11">
        <text>a ribonucleoside 5'-diphosphate + ATP = a ribonucleoside 5'-triphosphate + ADP</text>
        <dbReference type="Rhea" id="RHEA:18113"/>
        <dbReference type="ChEBI" id="CHEBI:30616"/>
        <dbReference type="ChEBI" id="CHEBI:57930"/>
        <dbReference type="ChEBI" id="CHEBI:61557"/>
        <dbReference type="ChEBI" id="CHEBI:456216"/>
        <dbReference type="EC" id="2.7.4.6"/>
    </reaction>
</comment>
<evidence type="ECO:0000313" key="16">
    <source>
        <dbReference type="Proteomes" id="UP000391834"/>
    </source>
</evidence>
<keyword evidence="5 11" id="KW-0479">Metal-binding</keyword>
<accession>A0A5M4B4V4</accession>
<dbReference type="PRINTS" id="PR01243">
    <property type="entry name" value="NUCDPKINASE"/>
</dbReference>
<dbReference type="CDD" id="cd04413">
    <property type="entry name" value="NDPk_I"/>
    <property type="match status" value="1"/>
</dbReference>
<name>A0A5M4B4V4_9BACT</name>
<organism evidence="15 16">
    <name type="scientific">Prolixibacter bellariivorans</name>
    <dbReference type="NCBI Taxonomy" id="314319"/>
    <lineage>
        <taxon>Bacteria</taxon>
        <taxon>Pseudomonadati</taxon>
        <taxon>Bacteroidota</taxon>
        <taxon>Bacteroidia</taxon>
        <taxon>Marinilabiliales</taxon>
        <taxon>Prolixibacteraceae</taxon>
        <taxon>Prolixibacter</taxon>
    </lineage>
</organism>
<comment type="cofactor">
    <cofactor evidence="1 11">
        <name>Mg(2+)</name>
        <dbReference type="ChEBI" id="CHEBI:18420"/>
    </cofactor>
</comment>
<keyword evidence="6 11" id="KW-0547">Nucleotide-binding</keyword>
<evidence type="ECO:0000256" key="2">
    <source>
        <dbReference type="ARBA" id="ARBA00008142"/>
    </source>
</evidence>
<evidence type="ECO:0000256" key="6">
    <source>
        <dbReference type="ARBA" id="ARBA00022741"/>
    </source>
</evidence>
<dbReference type="SUPFAM" id="SSF54919">
    <property type="entry name" value="Nucleoside diphosphate kinase, NDK"/>
    <property type="match status" value="1"/>
</dbReference>
<evidence type="ECO:0000256" key="10">
    <source>
        <dbReference type="ARBA" id="ARBA00023080"/>
    </source>
</evidence>
<dbReference type="PROSITE" id="PS51374">
    <property type="entry name" value="NDPK_LIKE"/>
    <property type="match status" value="1"/>
</dbReference>
<comment type="similarity">
    <text evidence="2 11 12 13">Belongs to the NDK family.</text>
</comment>
<keyword evidence="7 11" id="KW-0418">Kinase</keyword>
<keyword evidence="10 11" id="KW-0546">Nucleotide metabolism</keyword>
<comment type="subunit">
    <text evidence="11">Homotetramer.</text>
</comment>
<keyword evidence="3 11" id="KW-0597">Phosphoprotein</keyword>
<feature type="domain" description="Nucleoside diphosphate kinase-like" evidence="14">
    <location>
        <begin position="24"/>
        <end position="161"/>
    </location>
</feature>
<dbReference type="Proteomes" id="UP000391834">
    <property type="component" value="Unassembled WGS sequence"/>
</dbReference>
<dbReference type="InterPro" id="IPR036850">
    <property type="entry name" value="NDK-like_dom_sf"/>
</dbReference>
<protein>
    <recommendedName>
        <fullName evidence="11">Nucleoside diphosphate kinase</fullName>
        <shortName evidence="11">NDK</shortName>
        <shortName evidence="11">NDP kinase</shortName>
        <ecNumber evidence="11">2.7.4.6</ecNumber>
    </recommendedName>
    <alternativeName>
        <fullName evidence="11">Nucleoside-2-P kinase</fullName>
    </alternativeName>
</protein>
<dbReference type="EC" id="2.7.4.6" evidence="11"/>
<dbReference type="GO" id="GO:0006228">
    <property type="term" value="P:UTP biosynthetic process"/>
    <property type="evidence" value="ECO:0007669"/>
    <property type="project" value="UniProtKB-UniRule"/>
</dbReference>
<feature type="binding site" evidence="11 12">
    <location>
        <position position="114"/>
    </location>
    <ligand>
        <name>ATP</name>
        <dbReference type="ChEBI" id="CHEBI:30616"/>
    </ligand>
</feature>
<evidence type="ECO:0000313" key="15">
    <source>
        <dbReference type="EMBL" id="GET34921.1"/>
    </source>
</evidence>
<evidence type="ECO:0000256" key="3">
    <source>
        <dbReference type="ARBA" id="ARBA00022553"/>
    </source>
</evidence>
<comment type="catalytic activity">
    <reaction evidence="11">
        <text>a 2'-deoxyribonucleoside 5'-diphosphate + ATP = a 2'-deoxyribonucleoside 5'-triphosphate + ADP</text>
        <dbReference type="Rhea" id="RHEA:44640"/>
        <dbReference type="ChEBI" id="CHEBI:30616"/>
        <dbReference type="ChEBI" id="CHEBI:61560"/>
        <dbReference type="ChEBI" id="CHEBI:73316"/>
        <dbReference type="ChEBI" id="CHEBI:456216"/>
        <dbReference type="EC" id="2.7.4.6"/>
    </reaction>
</comment>
<dbReference type="GO" id="GO:0004550">
    <property type="term" value="F:nucleoside diphosphate kinase activity"/>
    <property type="evidence" value="ECO:0007669"/>
    <property type="project" value="UniProtKB-UniRule"/>
</dbReference>
<dbReference type="AlphaFoldDB" id="A0A5M4B4V4"/>
<comment type="caution">
    <text evidence="15">The sequence shown here is derived from an EMBL/GenBank/DDBJ whole genome shotgun (WGS) entry which is preliminary data.</text>
</comment>
<dbReference type="HAMAP" id="MF_00451">
    <property type="entry name" value="NDP_kinase"/>
    <property type="match status" value="1"/>
</dbReference>
<evidence type="ECO:0000256" key="4">
    <source>
        <dbReference type="ARBA" id="ARBA00022679"/>
    </source>
</evidence>
<dbReference type="GO" id="GO:0006183">
    <property type="term" value="P:GTP biosynthetic process"/>
    <property type="evidence" value="ECO:0007669"/>
    <property type="project" value="UniProtKB-UniRule"/>
</dbReference>
<sequence>MVTLMNSSVIRMFLFATKFVNMAGNTTLTMIKPGAVRRNLIGPILGMITEHGFKVEALKLTKLSARQAAKFYEVHRGKPFYDGLVNYMSSGPIVAAIIRKDNAVAEFRELIGNTDPEKASEGTIRKLFAESLSHNAVHGSDSDENAAKEAAFFFSETERFCPEEWHCDEDMEAYPQ</sequence>
<keyword evidence="16" id="KW-1185">Reference proteome</keyword>
<evidence type="ECO:0000256" key="13">
    <source>
        <dbReference type="RuleBase" id="RU004011"/>
    </source>
</evidence>
<dbReference type="PANTHER" id="PTHR46161:SF3">
    <property type="entry name" value="NUCLEOSIDE DIPHOSPHATE KINASE DDB_G0292928-RELATED"/>
    <property type="match status" value="1"/>
</dbReference>
<evidence type="ECO:0000256" key="9">
    <source>
        <dbReference type="ARBA" id="ARBA00022842"/>
    </source>
</evidence>
<keyword evidence="4 11" id="KW-0808">Transferase</keyword>
<feature type="binding site" evidence="11 12">
    <location>
        <position position="108"/>
    </location>
    <ligand>
        <name>ATP</name>
        <dbReference type="ChEBI" id="CHEBI:30616"/>
    </ligand>
</feature>
<evidence type="ECO:0000259" key="14">
    <source>
        <dbReference type="SMART" id="SM00562"/>
    </source>
</evidence>
<comment type="subcellular location">
    <subcellularLocation>
        <location evidence="11">Cytoplasm</location>
    </subcellularLocation>
</comment>
<feature type="binding site" evidence="11 12">
    <location>
        <position position="32"/>
    </location>
    <ligand>
        <name>ATP</name>
        <dbReference type="ChEBI" id="CHEBI:30616"/>
    </ligand>
</feature>
<dbReference type="Gene3D" id="3.30.70.141">
    <property type="entry name" value="Nucleoside diphosphate kinase-like domain"/>
    <property type="match status" value="1"/>
</dbReference>
<evidence type="ECO:0000256" key="7">
    <source>
        <dbReference type="ARBA" id="ARBA00022777"/>
    </source>
</evidence>
<evidence type="ECO:0000256" key="11">
    <source>
        <dbReference type="HAMAP-Rule" id="MF_00451"/>
    </source>
</evidence>
<evidence type="ECO:0000256" key="5">
    <source>
        <dbReference type="ARBA" id="ARBA00022723"/>
    </source>
</evidence>
<dbReference type="PANTHER" id="PTHR46161">
    <property type="entry name" value="NUCLEOSIDE DIPHOSPHATE KINASE"/>
    <property type="match status" value="1"/>
</dbReference>
<feature type="binding site" evidence="11 12">
    <location>
        <position position="80"/>
    </location>
    <ligand>
        <name>ATP</name>
        <dbReference type="ChEBI" id="CHEBI:30616"/>
    </ligand>
</feature>
<dbReference type="GO" id="GO:0006241">
    <property type="term" value="P:CTP biosynthetic process"/>
    <property type="evidence" value="ECO:0007669"/>
    <property type="project" value="UniProtKB-UniRule"/>
</dbReference>
<dbReference type="GO" id="GO:0046872">
    <property type="term" value="F:metal ion binding"/>
    <property type="evidence" value="ECO:0007669"/>
    <property type="project" value="UniProtKB-KW"/>
</dbReference>
<keyword evidence="11" id="KW-0963">Cytoplasm</keyword>
<feature type="active site" description="Pros-phosphohistidine intermediate" evidence="11 12">
    <location>
        <position position="138"/>
    </location>
</feature>
<keyword evidence="8 11" id="KW-0067">ATP-binding</keyword>
<dbReference type="SMART" id="SM00562">
    <property type="entry name" value="NDK"/>
    <property type="match status" value="1"/>
</dbReference>
<gene>
    <name evidence="11 15" type="primary">ndk</name>
    <name evidence="15" type="ORF">PbJCM13498_37840</name>
</gene>
<comment type="function">
    <text evidence="11">Major role in the synthesis of nucleoside triphosphates other than ATP. The ATP gamma phosphate is transferred to the NDP beta phosphate via a ping-pong mechanism, using a phosphorylated active-site intermediate.</text>
</comment>
<dbReference type="InterPro" id="IPR034907">
    <property type="entry name" value="NDK-like_dom"/>
</dbReference>
<dbReference type="FunFam" id="3.30.70.141:FF:000017">
    <property type="entry name" value="Nucleoside diphosphate kinase"/>
    <property type="match status" value="1"/>
</dbReference>
<dbReference type="GO" id="GO:0005737">
    <property type="term" value="C:cytoplasm"/>
    <property type="evidence" value="ECO:0007669"/>
    <property type="project" value="UniProtKB-SubCell"/>
</dbReference>
<dbReference type="EMBL" id="BLAX01000001">
    <property type="protein sequence ID" value="GET34921.1"/>
    <property type="molecule type" value="Genomic_DNA"/>
</dbReference>
<feature type="binding site" evidence="11 12">
    <location>
        <position position="135"/>
    </location>
    <ligand>
        <name>ATP</name>
        <dbReference type="ChEBI" id="CHEBI:30616"/>
    </ligand>
</feature>
<proteinExistence type="inferred from homology"/>
<keyword evidence="9 11" id="KW-0460">Magnesium</keyword>